<accession>A0A0C1CW01</accession>
<dbReference type="OrthoDB" id="396512at2"/>
<dbReference type="Pfam" id="PF00535">
    <property type="entry name" value="Glycos_transf_2"/>
    <property type="match status" value="1"/>
</dbReference>
<dbReference type="Gene3D" id="3.90.550.10">
    <property type="entry name" value="Spore Coat Polysaccharide Biosynthesis Protein SpsA, Chain A"/>
    <property type="match status" value="1"/>
</dbReference>
<sequence>MEQPLVTVICACYNQSKFCIESLESVKNQTYKNLEIIIWDDASKDNSVQIIEDWIKQNSHLNIRFIKNEENQGICKSLNKAYSFATGKYLQILALDDILLSDKVERHVSILENSGEEEALVFTDAYLMDDESIAYQNKFIARYKKYLSYKSGNFFEELLIGNFIPAMSVLYKTTALEKVGLWDENLVFEDYDMMLRIAREFNFIFDENLSAKYRVHSNNTHKVLSSEITDSIFKMYLKYIGANERINSFLKYYILDKYKVNQLKGEQILYFKYIPPKNFRERWIMKNENINLYKIVDVFVRAKDFLIKKSNLNNF</sequence>
<dbReference type="PANTHER" id="PTHR22916">
    <property type="entry name" value="GLYCOSYLTRANSFERASE"/>
    <property type="match status" value="1"/>
</dbReference>
<keyword evidence="3" id="KW-1185">Reference proteome</keyword>
<evidence type="ECO:0000259" key="1">
    <source>
        <dbReference type="Pfam" id="PF00535"/>
    </source>
</evidence>
<comment type="caution">
    <text evidence="2">The sequence shown here is derived from an EMBL/GenBank/DDBJ whole genome shotgun (WGS) entry which is preliminary data.</text>
</comment>
<gene>
    <name evidence="2" type="ORF">OA86_10895</name>
</gene>
<dbReference type="RefSeq" id="WP_074781418.1">
    <property type="nucleotide sequence ID" value="NZ_FOLA01000009.1"/>
</dbReference>
<reference evidence="2 3" key="1">
    <citation type="submission" date="2014-10" db="EMBL/GenBank/DDBJ databases">
        <title>Kaistella jeonii genome.</title>
        <authorList>
            <person name="Clayton J.T."/>
            <person name="Newman J.D."/>
        </authorList>
    </citation>
    <scope>NUCLEOTIDE SEQUENCE [LARGE SCALE GENOMIC DNA]</scope>
    <source>
        <strain evidence="2 3">DSM 17048</strain>
    </source>
</reference>
<name>A0A0C1CW01_9FLAO</name>
<dbReference type="AlphaFoldDB" id="A0A0C1CW01"/>
<proteinExistence type="predicted"/>
<dbReference type="InterPro" id="IPR029044">
    <property type="entry name" value="Nucleotide-diphossugar_trans"/>
</dbReference>
<protein>
    <recommendedName>
        <fullName evidence="1">Glycosyltransferase 2-like domain-containing protein</fullName>
    </recommendedName>
</protein>
<dbReference type="Proteomes" id="UP000031473">
    <property type="component" value="Unassembled WGS sequence"/>
</dbReference>
<dbReference type="GO" id="GO:0016758">
    <property type="term" value="F:hexosyltransferase activity"/>
    <property type="evidence" value="ECO:0007669"/>
    <property type="project" value="UniProtKB-ARBA"/>
</dbReference>
<evidence type="ECO:0000313" key="3">
    <source>
        <dbReference type="Proteomes" id="UP000031473"/>
    </source>
</evidence>
<dbReference type="InterPro" id="IPR001173">
    <property type="entry name" value="Glyco_trans_2-like"/>
</dbReference>
<evidence type="ECO:0000313" key="2">
    <source>
        <dbReference type="EMBL" id="KIA88526.1"/>
    </source>
</evidence>
<organism evidence="2 3">
    <name type="scientific">Kaistella jeonii</name>
    <dbReference type="NCBI Taxonomy" id="266749"/>
    <lineage>
        <taxon>Bacteria</taxon>
        <taxon>Pseudomonadati</taxon>
        <taxon>Bacteroidota</taxon>
        <taxon>Flavobacteriia</taxon>
        <taxon>Flavobacteriales</taxon>
        <taxon>Weeksellaceae</taxon>
        <taxon>Chryseobacterium group</taxon>
        <taxon>Kaistella</taxon>
    </lineage>
</organism>
<dbReference type="SUPFAM" id="SSF53448">
    <property type="entry name" value="Nucleotide-diphospho-sugar transferases"/>
    <property type="match status" value="1"/>
</dbReference>
<feature type="domain" description="Glycosyltransferase 2-like" evidence="1">
    <location>
        <begin position="7"/>
        <end position="170"/>
    </location>
</feature>
<dbReference type="EMBL" id="JSYL01000007">
    <property type="protein sequence ID" value="KIA88526.1"/>
    <property type="molecule type" value="Genomic_DNA"/>
</dbReference>
<dbReference type="STRING" id="266749.SAMN05421876_10930"/>
<dbReference type="PANTHER" id="PTHR22916:SF3">
    <property type="entry name" value="UDP-GLCNAC:BETAGAL BETA-1,3-N-ACETYLGLUCOSAMINYLTRANSFERASE-LIKE PROTEIN 1"/>
    <property type="match status" value="1"/>
</dbReference>